<accession>A0A328Q732</accession>
<protein>
    <recommendedName>
        <fullName evidence="3">DUF8108 domain-containing protein</fullName>
    </recommendedName>
</protein>
<dbReference type="EMBL" id="NGJK01000025">
    <property type="protein sequence ID" value="RAP03456.1"/>
    <property type="molecule type" value="Genomic_DNA"/>
</dbReference>
<dbReference type="InterPro" id="IPR058962">
    <property type="entry name" value="DUF8108_N"/>
</dbReference>
<dbReference type="Pfam" id="PF26438">
    <property type="entry name" value="DUF8108_N"/>
    <property type="match status" value="1"/>
</dbReference>
<dbReference type="AlphaFoldDB" id="A0A328Q732"/>
<evidence type="ECO:0000256" key="2">
    <source>
        <dbReference type="SAM" id="Phobius"/>
    </source>
</evidence>
<reference evidence="4 5" key="1">
    <citation type="submission" date="2017-05" db="EMBL/GenBank/DDBJ databases">
        <title>Host range expansion of the Methanosphaera genus to humans and monogastric animals involves recent and extensive reduction in genome content.</title>
        <authorList>
            <person name="Hoedt E.C."/>
            <person name="Volmer J.G."/>
            <person name="Parks D.H."/>
            <person name="Rosewarne C.P."/>
            <person name="Denman S.E."/>
            <person name="Mcsweeney C.S."/>
            <person name="O Cuiv P."/>
            <person name="Hugenholtz P."/>
            <person name="Tyson G.W."/>
            <person name="Morrison M."/>
        </authorList>
    </citation>
    <scope>NUCLEOTIDE SEQUENCE [LARGE SCALE GENOMIC DNA]</scope>
    <source>
        <strain evidence="4 5">PA5</strain>
    </source>
</reference>
<keyword evidence="2" id="KW-0812">Transmembrane</keyword>
<feature type="compositionally biased region" description="Low complexity" evidence="1">
    <location>
        <begin position="89"/>
        <end position="108"/>
    </location>
</feature>
<keyword evidence="2" id="KW-1133">Transmembrane helix</keyword>
<feature type="region of interest" description="Disordered" evidence="1">
    <location>
        <begin position="88"/>
        <end position="108"/>
    </location>
</feature>
<evidence type="ECO:0000256" key="1">
    <source>
        <dbReference type="SAM" id="MobiDB-lite"/>
    </source>
</evidence>
<name>A0A328Q732_9EURY</name>
<dbReference type="Proteomes" id="UP000248557">
    <property type="component" value="Unassembled WGS sequence"/>
</dbReference>
<gene>
    <name evidence="4" type="ORF">CA615_02395</name>
</gene>
<sequence length="108" mass="12782">MSSSRIRRTSNQREYEQVIDEYITLGYKINSRGELTCTLEKPQYGSIASHVIVFCLTVWWTFFIGNILWLLYNYLANSDKVLVKLDTENNNNNNNYQQPPQNNNVHRY</sequence>
<keyword evidence="2" id="KW-0472">Membrane</keyword>
<evidence type="ECO:0000313" key="5">
    <source>
        <dbReference type="Proteomes" id="UP000248557"/>
    </source>
</evidence>
<evidence type="ECO:0000313" key="4">
    <source>
        <dbReference type="EMBL" id="RAP03456.1"/>
    </source>
</evidence>
<feature type="domain" description="DUF8108" evidence="3">
    <location>
        <begin position="12"/>
        <end position="81"/>
    </location>
</feature>
<feature type="transmembrane region" description="Helical" evidence="2">
    <location>
        <begin position="51"/>
        <end position="72"/>
    </location>
</feature>
<evidence type="ECO:0000259" key="3">
    <source>
        <dbReference type="Pfam" id="PF26438"/>
    </source>
</evidence>
<dbReference type="RefSeq" id="WP_112149389.1">
    <property type="nucleotide sequence ID" value="NZ_CATZXA010000115.1"/>
</dbReference>
<organism evidence="4 5">
    <name type="scientific">Methanosphaera stadtmanae</name>
    <dbReference type="NCBI Taxonomy" id="2317"/>
    <lineage>
        <taxon>Archaea</taxon>
        <taxon>Methanobacteriati</taxon>
        <taxon>Methanobacteriota</taxon>
        <taxon>Methanomada group</taxon>
        <taxon>Methanobacteria</taxon>
        <taxon>Methanobacteriales</taxon>
        <taxon>Methanobacteriaceae</taxon>
        <taxon>Methanosphaera</taxon>
    </lineage>
</organism>
<proteinExistence type="predicted"/>
<comment type="caution">
    <text evidence="4">The sequence shown here is derived from an EMBL/GenBank/DDBJ whole genome shotgun (WGS) entry which is preliminary data.</text>
</comment>